<dbReference type="Gene3D" id="3.40.50.620">
    <property type="entry name" value="HUPs"/>
    <property type="match status" value="1"/>
</dbReference>
<keyword evidence="14" id="KW-1185">Reference proteome</keyword>
<sequence>MVFGPLVEELWAGWWWSGIEHAAGRVIFSGIQPTGILHLGNYLGAISNWVKLQNEALPNDEILFTIVGWHALTLPQNPQQLSASRRDMLATLLAFGIDPKRSVVFYQEDNLCHVELSWILSCITPLGQLRRMTTWKSRLAAKRNANDESEVDESMLNAGLFTYPVLQAADILAYKATHVPVGEDQTQHVELTRDIADAFNRTFDPEKKFFPLPDVLITPNRRVRSLKDPSSKMSKSSPDSSSRIMLTDTFSQIDKKIRGAVTDSIQGITYDPVNRPGTSNLLSILSACEGVDVEEVARRYEGKGHGALKKDASEALEGLLKVPRAEFERLRLDQTYLNAVAKEGAAKAKERSQTTMERVRTMIGLY</sequence>
<dbReference type="EMBL" id="JADNYJ010000258">
    <property type="protein sequence ID" value="KAF8872659.1"/>
    <property type="molecule type" value="Genomic_DNA"/>
</dbReference>
<dbReference type="PROSITE" id="PS00178">
    <property type="entry name" value="AA_TRNA_LIGASE_I"/>
    <property type="match status" value="1"/>
</dbReference>
<dbReference type="Gene3D" id="1.10.240.10">
    <property type="entry name" value="Tyrosyl-Transfer RNA Synthetase"/>
    <property type="match status" value="1"/>
</dbReference>
<evidence type="ECO:0000256" key="7">
    <source>
        <dbReference type="ARBA" id="ARBA00022917"/>
    </source>
</evidence>
<accession>A0A9P5TF07</accession>
<dbReference type="GO" id="GO:0005759">
    <property type="term" value="C:mitochondrial matrix"/>
    <property type="evidence" value="ECO:0007669"/>
    <property type="project" value="UniProtKB-SubCell"/>
</dbReference>
<name>A0A9P5TF07_GYMJU</name>
<protein>
    <recommendedName>
        <fullName evidence="11">Tryptophan--tRNA ligase, mitochondrial</fullName>
        <ecNumber evidence="3">6.1.1.2</ecNumber>
    </recommendedName>
    <alternativeName>
        <fullName evidence="9">Tryptophanyl-tRNA synthetase</fullName>
    </alternativeName>
</protein>
<dbReference type="PANTHER" id="PTHR43766">
    <property type="entry name" value="TRYPTOPHAN--TRNA LIGASE, MITOCHONDRIAL"/>
    <property type="match status" value="1"/>
</dbReference>
<dbReference type="AlphaFoldDB" id="A0A9P5TF07"/>
<organism evidence="13 14">
    <name type="scientific">Gymnopilus junonius</name>
    <name type="common">Spectacular rustgill mushroom</name>
    <name type="synonym">Gymnopilus spectabilis subsp. junonius</name>
    <dbReference type="NCBI Taxonomy" id="109634"/>
    <lineage>
        <taxon>Eukaryota</taxon>
        <taxon>Fungi</taxon>
        <taxon>Dikarya</taxon>
        <taxon>Basidiomycota</taxon>
        <taxon>Agaricomycotina</taxon>
        <taxon>Agaricomycetes</taxon>
        <taxon>Agaricomycetidae</taxon>
        <taxon>Agaricales</taxon>
        <taxon>Agaricineae</taxon>
        <taxon>Hymenogastraceae</taxon>
        <taxon>Gymnopilus</taxon>
    </lineage>
</organism>
<dbReference type="PANTHER" id="PTHR43766:SF1">
    <property type="entry name" value="TRYPTOPHAN--TRNA LIGASE, MITOCHONDRIAL"/>
    <property type="match status" value="1"/>
</dbReference>
<keyword evidence="5 12" id="KW-0547">Nucleotide-binding</keyword>
<evidence type="ECO:0000256" key="5">
    <source>
        <dbReference type="ARBA" id="ARBA00022741"/>
    </source>
</evidence>
<dbReference type="NCBIfam" id="TIGR00233">
    <property type="entry name" value="trpS"/>
    <property type="match status" value="1"/>
</dbReference>
<evidence type="ECO:0000256" key="8">
    <source>
        <dbReference type="ARBA" id="ARBA00023146"/>
    </source>
</evidence>
<evidence type="ECO:0000256" key="3">
    <source>
        <dbReference type="ARBA" id="ARBA00013161"/>
    </source>
</evidence>
<evidence type="ECO:0000313" key="13">
    <source>
        <dbReference type="EMBL" id="KAF8872659.1"/>
    </source>
</evidence>
<keyword evidence="6 12" id="KW-0067">ATP-binding</keyword>
<evidence type="ECO:0000256" key="11">
    <source>
        <dbReference type="ARBA" id="ARBA00069760"/>
    </source>
</evidence>
<dbReference type="FunFam" id="3.40.50.620:FF:000082">
    <property type="entry name" value="MSW1p Mitochondrial tryptophanyl-tRNA synthetase"/>
    <property type="match status" value="1"/>
</dbReference>
<evidence type="ECO:0000256" key="6">
    <source>
        <dbReference type="ARBA" id="ARBA00022840"/>
    </source>
</evidence>
<dbReference type="InterPro" id="IPR024109">
    <property type="entry name" value="Trp-tRNA-ligase_bac-type"/>
</dbReference>
<dbReference type="GO" id="GO:0005524">
    <property type="term" value="F:ATP binding"/>
    <property type="evidence" value="ECO:0007669"/>
    <property type="project" value="UniProtKB-KW"/>
</dbReference>
<dbReference type="GO" id="GO:0070183">
    <property type="term" value="P:mitochondrial tryptophanyl-tRNA aminoacylation"/>
    <property type="evidence" value="ECO:0007669"/>
    <property type="project" value="TreeGrafter"/>
</dbReference>
<comment type="similarity">
    <text evidence="2 12">Belongs to the class-I aminoacyl-tRNA synthetase family.</text>
</comment>
<dbReference type="FunFam" id="1.10.240.10:FF:000002">
    <property type="entry name" value="Tryptophan--tRNA ligase"/>
    <property type="match status" value="1"/>
</dbReference>
<dbReference type="GO" id="GO:0004830">
    <property type="term" value="F:tryptophan-tRNA ligase activity"/>
    <property type="evidence" value="ECO:0007669"/>
    <property type="project" value="UniProtKB-EC"/>
</dbReference>
<dbReference type="InterPro" id="IPR050203">
    <property type="entry name" value="Trp-tRNA_synthetase"/>
</dbReference>
<evidence type="ECO:0000256" key="10">
    <source>
        <dbReference type="ARBA" id="ARBA00049929"/>
    </source>
</evidence>
<evidence type="ECO:0000256" key="12">
    <source>
        <dbReference type="RuleBase" id="RU363036"/>
    </source>
</evidence>
<comment type="subcellular location">
    <subcellularLocation>
        <location evidence="1">Mitochondrion matrix</location>
    </subcellularLocation>
</comment>
<evidence type="ECO:0000256" key="2">
    <source>
        <dbReference type="ARBA" id="ARBA00005594"/>
    </source>
</evidence>
<dbReference type="SUPFAM" id="SSF52374">
    <property type="entry name" value="Nucleotidylyl transferase"/>
    <property type="match status" value="1"/>
</dbReference>
<dbReference type="HAMAP" id="MF_00140_B">
    <property type="entry name" value="Trp_tRNA_synth_B"/>
    <property type="match status" value="1"/>
</dbReference>
<keyword evidence="7 12" id="KW-0648">Protein biosynthesis</keyword>
<dbReference type="PRINTS" id="PR01039">
    <property type="entry name" value="TRNASYNTHTRP"/>
</dbReference>
<evidence type="ECO:0000256" key="4">
    <source>
        <dbReference type="ARBA" id="ARBA00022598"/>
    </source>
</evidence>
<dbReference type="InterPro" id="IPR014729">
    <property type="entry name" value="Rossmann-like_a/b/a_fold"/>
</dbReference>
<proteinExistence type="inferred from homology"/>
<dbReference type="Pfam" id="PF00579">
    <property type="entry name" value="tRNA-synt_1b"/>
    <property type="match status" value="1"/>
</dbReference>
<dbReference type="InterPro" id="IPR001412">
    <property type="entry name" value="aa-tRNA-synth_I_CS"/>
</dbReference>
<dbReference type="OrthoDB" id="15808at2759"/>
<comment type="catalytic activity">
    <reaction evidence="10">
        <text>tRNA(Trp) + L-tryptophan + ATP = L-tryptophyl-tRNA(Trp) + AMP + diphosphate + H(+)</text>
        <dbReference type="Rhea" id="RHEA:24080"/>
        <dbReference type="Rhea" id="RHEA-COMP:9671"/>
        <dbReference type="Rhea" id="RHEA-COMP:9705"/>
        <dbReference type="ChEBI" id="CHEBI:15378"/>
        <dbReference type="ChEBI" id="CHEBI:30616"/>
        <dbReference type="ChEBI" id="CHEBI:33019"/>
        <dbReference type="ChEBI" id="CHEBI:57912"/>
        <dbReference type="ChEBI" id="CHEBI:78442"/>
        <dbReference type="ChEBI" id="CHEBI:78535"/>
        <dbReference type="ChEBI" id="CHEBI:456215"/>
        <dbReference type="EC" id="6.1.1.2"/>
    </reaction>
</comment>
<dbReference type="InterPro" id="IPR002305">
    <property type="entry name" value="aa-tRNA-synth_Ic"/>
</dbReference>
<evidence type="ECO:0000313" key="14">
    <source>
        <dbReference type="Proteomes" id="UP000724874"/>
    </source>
</evidence>
<dbReference type="EC" id="6.1.1.2" evidence="3"/>
<keyword evidence="8 12" id="KW-0030">Aminoacyl-tRNA synthetase</keyword>
<dbReference type="InterPro" id="IPR002306">
    <property type="entry name" value="Trp-tRNA-ligase"/>
</dbReference>
<reference evidence="13" key="1">
    <citation type="submission" date="2020-11" db="EMBL/GenBank/DDBJ databases">
        <authorList>
            <consortium name="DOE Joint Genome Institute"/>
            <person name="Ahrendt S."/>
            <person name="Riley R."/>
            <person name="Andreopoulos W."/>
            <person name="LaButti K."/>
            <person name="Pangilinan J."/>
            <person name="Ruiz-duenas F.J."/>
            <person name="Barrasa J.M."/>
            <person name="Sanchez-Garcia M."/>
            <person name="Camarero S."/>
            <person name="Miyauchi S."/>
            <person name="Serrano A."/>
            <person name="Linde D."/>
            <person name="Babiker R."/>
            <person name="Drula E."/>
            <person name="Ayuso-Fernandez I."/>
            <person name="Pacheco R."/>
            <person name="Padilla G."/>
            <person name="Ferreira P."/>
            <person name="Barriuso J."/>
            <person name="Kellner H."/>
            <person name="Castanera R."/>
            <person name="Alfaro M."/>
            <person name="Ramirez L."/>
            <person name="Pisabarro A.G."/>
            <person name="Kuo A."/>
            <person name="Tritt A."/>
            <person name="Lipzen A."/>
            <person name="He G."/>
            <person name="Yan M."/>
            <person name="Ng V."/>
            <person name="Cullen D."/>
            <person name="Martin F."/>
            <person name="Rosso M.-N."/>
            <person name="Henrissat B."/>
            <person name="Hibbett D."/>
            <person name="Martinez A.T."/>
            <person name="Grigoriev I.V."/>
        </authorList>
    </citation>
    <scope>NUCLEOTIDE SEQUENCE</scope>
    <source>
        <strain evidence="13">AH 44721</strain>
    </source>
</reference>
<evidence type="ECO:0000256" key="9">
    <source>
        <dbReference type="ARBA" id="ARBA00030268"/>
    </source>
</evidence>
<gene>
    <name evidence="13" type="ORF">CPB84DRAFT_1838988</name>
</gene>
<dbReference type="CDD" id="cd00806">
    <property type="entry name" value="TrpRS_core"/>
    <property type="match status" value="1"/>
</dbReference>
<keyword evidence="4 12" id="KW-0436">Ligase</keyword>
<comment type="caution">
    <text evidence="13">The sequence shown here is derived from an EMBL/GenBank/DDBJ whole genome shotgun (WGS) entry which is preliminary data.</text>
</comment>
<dbReference type="Proteomes" id="UP000724874">
    <property type="component" value="Unassembled WGS sequence"/>
</dbReference>
<evidence type="ECO:0000256" key="1">
    <source>
        <dbReference type="ARBA" id="ARBA00004305"/>
    </source>
</evidence>